<comment type="caution">
    <text evidence="13">The sequence shown here is derived from an EMBL/GenBank/DDBJ whole genome shotgun (WGS) entry which is preliminary data.</text>
</comment>
<evidence type="ECO:0000313" key="14">
    <source>
        <dbReference type="Proteomes" id="UP000243723"/>
    </source>
</evidence>
<dbReference type="GO" id="GO:0006284">
    <property type="term" value="P:base-excision repair"/>
    <property type="evidence" value="ECO:0007669"/>
    <property type="project" value="TreeGrafter"/>
</dbReference>
<dbReference type="OrthoDB" id="5368863at2759"/>
<gene>
    <name evidence="13" type="ORF">B9Z65_6252</name>
</gene>
<comment type="subcellular location">
    <subcellularLocation>
        <location evidence="1">Nucleus</location>
    </subcellularLocation>
</comment>
<evidence type="ECO:0000256" key="1">
    <source>
        <dbReference type="ARBA" id="ARBA00004123"/>
    </source>
</evidence>
<organism evidence="13 14">
    <name type="scientific">Elsinoe australis</name>
    <dbReference type="NCBI Taxonomy" id="40998"/>
    <lineage>
        <taxon>Eukaryota</taxon>
        <taxon>Fungi</taxon>
        <taxon>Dikarya</taxon>
        <taxon>Ascomycota</taxon>
        <taxon>Pezizomycotina</taxon>
        <taxon>Dothideomycetes</taxon>
        <taxon>Dothideomycetidae</taxon>
        <taxon>Myriangiales</taxon>
        <taxon>Elsinoaceae</taxon>
        <taxon>Elsinoe</taxon>
    </lineage>
</organism>
<keyword evidence="5" id="KW-0863">Zinc-finger</keyword>
<keyword evidence="14" id="KW-1185">Reference proteome</keyword>
<feature type="domain" description="XPA C-terminal" evidence="12">
    <location>
        <begin position="226"/>
        <end position="276"/>
    </location>
</feature>
<dbReference type="GO" id="GO:1901255">
    <property type="term" value="P:nucleotide-excision repair involved in interstrand cross-link repair"/>
    <property type="evidence" value="ECO:0007669"/>
    <property type="project" value="TreeGrafter"/>
</dbReference>
<dbReference type="GO" id="GO:0003684">
    <property type="term" value="F:damaged DNA binding"/>
    <property type="evidence" value="ECO:0007669"/>
    <property type="project" value="InterPro"/>
</dbReference>
<keyword evidence="7" id="KW-0238">DNA-binding</keyword>
<evidence type="ECO:0000256" key="2">
    <source>
        <dbReference type="ARBA" id="ARBA00005548"/>
    </source>
</evidence>
<evidence type="ECO:0000256" key="3">
    <source>
        <dbReference type="ARBA" id="ARBA00022723"/>
    </source>
</evidence>
<proteinExistence type="inferred from homology"/>
<evidence type="ECO:0000256" key="5">
    <source>
        <dbReference type="ARBA" id="ARBA00022771"/>
    </source>
</evidence>
<dbReference type="STRING" id="40998.A0A2P8A839"/>
<keyword evidence="8" id="KW-0234">DNA repair</keyword>
<dbReference type="NCBIfam" id="TIGR00598">
    <property type="entry name" value="rad14"/>
    <property type="match status" value="1"/>
</dbReference>
<feature type="region of interest" description="Disordered" evidence="11">
    <location>
        <begin position="1"/>
        <end position="110"/>
    </location>
</feature>
<dbReference type="FunFam" id="3.90.530.10:FF:000003">
    <property type="entry name" value="Dna repair rad14 protein"/>
    <property type="match status" value="1"/>
</dbReference>
<keyword evidence="4" id="KW-0227">DNA damage</keyword>
<evidence type="ECO:0000256" key="4">
    <source>
        <dbReference type="ARBA" id="ARBA00022763"/>
    </source>
</evidence>
<sequence>MADTNRPTTPPRRTHTGNMPQPPPTPEQVRRMEEARLKAKALRNQQLASSKDSQPSRTPSGFVAGDKRPHSALTSTRASAPNQRDARQSPVSSTAGGGGGSGPRDNGIQAAKKFQKYVEYDFSKMTDTKAGFLTAEDDPFNKAMQHDRNGEDPSKPAGMTLKEWEQKQTLRRMREARTGPFEPGINALDSERGKCQECGSLEIDFKMAEAFGCNVCGACKEKFPDKYSLLTKTEAKEDYLLTDPELRDEKLLPHMDRPNPHKSTWNNMMLYLRYQVEEYAFSEKKWGSAEKLDEEFERRQGEMKRRKEAKFKSKLADLKRRTRVDAYKRSKAGMEGGNFGDTLKGGKHEHEWGRPVENQNTGVTVKTCIECGMEVEELEF</sequence>
<dbReference type="InterPro" id="IPR009061">
    <property type="entry name" value="DNA-bd_dom_put_sf"/>
</dbReference>
<evidence type="ECO:0000313" key="13">
    <source>
        <dbReference type="EMBL" id="PSK56628.1"/>
    </source>
</evidence>
<feature type="compositionally biased region" description="Basic and acidic residues" evidence="11">
    <location>
        <begin position="28"/>
        <end position="37"/>
    </location>
</feature>
<dbReference type="PROSITE" id="PS00753">
    <property type="entry name" value="XPA_2"/>
    <property type="match status" value="1"/>
</dbReference>
<evidence type="ECO:0000256" key="8">
    <source>
        <dbReference type="ARBA" id="ARBA00023204"/>
    </source>
</evidence>
<feature type="compositionally biased region" description="Polar residues" evidence="11">
    <location>
        <begin position="43"/>
        <end position="59"/>
    </location>
</feature>
<dbReference type="Gene3D" id="3.90.530.10">
    <property type="entry name" value="XPA C-terminal domain"/>
    <property type="match status" value="1"/>
</dbReference>
<dbReference type="GO" id="GO:0000110">
    <property type="term" value="C:nucleotide-excision repair factor 1 complex"/>
    <property type="evidence" value="ECO:0007669"/>
    <property type="project" value="TreeGrafter"/>
</dbReference>
<evidence type="ECO:0000256" key="9">
    <source>
        <dbReference type="ARBA" id="ARBA00023242"/>
    </source>
</evidence>
<keyword evidence="9" id="KW-0539">Nucleus</keyword>
<dbReference type="PANTHER" id="PTHR10142">
    <property type="entry name" value="DNA REPAIR PROTEIN COMPLEMENTING XP-A CELLS"/>
    <property type="match status" value="1"/>
</dbReference>
<dbReference type="PANTHER" id="PTHR10142:SF0">
    <property type="entry name" value="DNA REPAIR PROTEIN COMPLEMENTING XP-A CELLS"/>
    <property type="match status" value="1"/>
</dbReference>
<evidence type="ECO:0000256" key="7">
    <source>
        <dbReference type="ARBA" id="ARBA00023125"/>
    </source>
</evidence>
<dbReference type="InterPro" id="IPR037129">
    <property type="entry name" value="XPA_sf"/>
</dbReference>
<evidence type="ECO:0000259" key="12">
    <source>
        <dbReference type="Pfam" id="PF05181"/>
    </source>
</evidence>
<name>A0A2P8A839_9PEZI</name>
<dbReference type="SUPFAM" id="SSF46955">
    <property type="entry name" value="Putative DNA-binding domain"/>
    <property type="match status" value="1"/>
</dbReference>
<dbReference type="InterPro" id="IPR022658">
    <property type="entry name" value="XPA_CS"/>
</dbReference>
<dbReference type="GO" id="GO:0008270">
    <property type="term" value="F:zinc ion binding"/>
    <property type="evidence" value="ECO:0007669"/>
    <property type="project" value="UniProtKB-KW"/>
</dbReference>
<protein>
    <recommendedName>
        <fullName evidence="10">DNA repair protein RAD14</fullName>
    </recommendedName>
</protein>
<keyword evidence="6" id="KW-0862">Zinc</keyword>
<keyword evidence="3" id="KW-0479">Metal-binding</keyword>
<reference evidence="13 14" key="1">
    <citation type="submission" date="2017-05" db="EMBL/GenBank/DDBJ databases">
        <title>Draft genome sequence of Elsinoe australis.</title>
        <authorList>
            <person name="Cheng Q."/>
        </authorList>
    </citation>
    <scope>NUCLEOTIDE SEQUENCE [LARGE SCALE GENOMIC DNA]</scope>
    <source>
        <strain evidence="13 14">NL1</strain>
    </source>
</reference>
<dbReference type="CDD" id="cd21077">
    <property type="entry name" value="DBD_Rad14"/>
    <property type="match status" value="1"/>
</dbReference>
<dbReference type="InterPro" id="IPR022656">
    <property type="entry name" value="XPA_C"/>
</dbReference>
<dbReference type="GO" id="GO:0000715">
    <property type="term" value="P:nucleotide-excision repair, DNA damage recognition"/>
    <property type="evidence" value="ECO:0007669"/>
    <property type="project" value="TreeGrafter"/>
</dbReference>
<dbReference type="InterPro" id="IPR000465">
    <property type="entry name" value="XPA/RAD14"/>
</dbReference>
<dbReference type="GO" id="GO:0070914">
    <property type="term" value="P:UV-damage excision repair"/>
    <property type="evidence" value="ECO:0007669"/>
    <property type="project" value="TreeGrafter"/>
</dbReference>
<feature type="compositionally biased region" description="Polar residues" evidence="11">
    <location>
        <begin position="72"/>
        <end position="82"/>
    </location>
</feature>
<evidence type="ECO:0000256" key="6">
    <source>
        <dbReference type="ARBA" id="ARBA00022833"/>
    </source>
</evidence>
<evidence type="ECO:0000256" key="11">
    <source>
        <dbReference type="SAM" id="MobiDB-lite"/>
    </source>
</evidence>
<dbReference type="EMBL" id="NHZQ01000060">
    <property type="protein sequence ID" value="PSK56628.1"/>
    <property type="molecule type" value="Genomic_DNA"/>
</dbReference>
<accession>A0A2P8A839</accession>
<dbReference type="Pfam" id="PF05181">
    <property type="entry name" value="XPA_C"/>
    <property type="match status" value="1"/>
</dbReference>
<evidence type="ECO:0000256" key="10">
    <source>
        <dbReference type="ARBA" id="ARBA00072989"/>
    </source>
</evidence>
<dbReference type="AlphaFoldDB" id="A0A2P8A839"/>
<dbReference type="Proteomes" id="UP000243723">
    <property type="component" value="Unassembled WGS sequence"/>
</dbReference>
<comment type="similarity">
    <text evidence="2">Belongs to the XPA family.</text>
</comment>